<feature type="domain" description="Ig-like" evidence="2">
    <location>
        <begin position="22"/>
        <end position="113"/>
    </location>
</feature>
<sequence>MTDEARRIPSCVRAAREERRGPVFTRAPPERVEFLNSSQAVVPCEAQGVPRPEVWWWRVGSDGPAPDIPGLRHVRTHDGALVFSPFRAEDFRQDIHAAVYRCGARNSVGSVVSGDVHVRAEPAPTREVPDCPPPSRRASQGPGLARTSPVWLPATERRFVHSALNPCCCYVVSTPDIYPTTITSSQGLNQPTASWSPSTAT</sequence>
<evidence type="ECO:0000259" key="2">
    <source>
        <dbReference type="PROSITE" id="PS50835"/>
    </source>
</evidence>
<dbReference type="SUPFAM" id="SSF48726">
    <property type="entry name" value="Immunoglobulin"/>
    <property type="match status" value="1"/>
</dbReference>
<name>A0A9J6DT34_RHIMP</name>
<evidence type="ECO:0000256" key="1">
    <source>
        <dbReference type="SAM" id="MobiDB-lite"/>
    </source>
</evidence>
<reference evidence="3" key="2">
    <citation type="submission" date="2021-09" db="EMBL/GenBank/DDBJ databases">
        <authorList>
            <person name="Jia N."/>
            <person name="Wang J."/>
            <person name="Shi W."/>
            <person name="Du L."/>
            <person name="Sun Y."/>
            <person name="Zhan W."/>
            <person name="Jiang J."/>
            <person name="Wang Q."/>
            <person name="Zhang B."/>
            <person name="Ji P."/>
            <person name="Sakyi L.B."/>
            <person name="Cui X."/>
            <person name="Yuan T."/>
            <person name="Jiang B."/>
            <person name="Yang W."/>
            <person name="Lam T.T.-Y."/>
            <person name="Chang Q."/>
            <person name="Ding S."/>
            <person name="Wang X."/>
            <person name="Zhu J."/>
            <person name="Ruan X."/>
            <person name="Zhao L."/>
            <person name="Wei J."/>
            <person name="Que T."/>
            <person name="Du C."/>
            <person name="Cheng J."/>
            <person name="Dai P."/>
            <person name="Han X."/>
            <person name="Huang E."/>
            <person name="Gao Y."/>
            <person name="Liu J."/>
            <person name="Shao H."/>
            <person name="Ye R."/>
            <person name="Li L."/>
            <person name="Wei W."/>
            <person name="Wang X."/>
            <person name="Wang C."/>
            <person name="Huo Q."/>
            <person name="Li W."/>
            <person name="Guo W."/>
            <person name="Chen H."/>
            <person name="Chen S."/>
            <person name="Zhou L."/>
            <person name="Zhou L."/>
            <person name="Ni X."/>
            <person name="Tian J."/>
            <person name="Zhou Y."/>
            <person name="Sheng Y."/>
            <person name="Liu T."/>
            <person name="Pan Y."/>
            <person name="Xia L."/>
            <person name="Li J."/>
            <person name="Zhao F."/>
            <person name="Cao W."/>
        </authorList>
    </citation>
    <scope>NUCLEOTIDE SEQUENCE</scope>
    <source>
        <strain evidence="3">Rmic-2018</strain>
        <tissue evidence="3">Larvae</tissue>
    </source>
</reference>
<proteinExistence type="predicted"/>
<dbReference type="PROSITE" id="PS50835">
    <property type="entry name" value="IG_LIKE"/>
    <property type="match status" value="1"/>
</dbReference>
<feature type="region of interest" description="Disordered" evidence="1">
    <location>
        <begin position="182"/>
        <end position="201"/>
    </location>
</feature>
<dbReference type="InterPro" id="IPR007110">
    <property type="entry name" value="Ig-like_dom"/>
</dbReference>
<keyword evidence="4" id="KW-1185">Reference proteome</keyword>
<dbReference type="Gene3D" id="2.60.40.10">
    <property type="entry name" value="Immunoglobulins"/>
    <property type="match status" value="1"/>
</dbReference>
<evidence type="ECO:0000313" key="3">
    <source>
        <dbReference type="EMBL" id="KAH8025169.1"/>
    </source>
</evidence>
<dbReference type="VEuPathDB" id="VectorBase:LOC119169629"/>
<dbReference type="Pfam" id="PF13927">
    <property type="entry name" value="Ig_3"/>
    <property type="match status" value="1"/>
</dbReference>
<accession>A0A9J6DT34</accession>
<comment type="caution">
    <text evidence="3">The sequence shown here is derived from an EMBL/GenBank/DDBJ whole genome shotgun (WGS) entry which is preliminary data.</text>
</comment>
<dbReference type="InterPro" id="IPR036179">
    <property type="entry name" value="Ig-like_dom_sf"/>
</dbReference>
<dbReference type="EMBL" id="JABSTU010000007">
    <property type="protein sequence ID" value="KAH8025169.1"/>
    <property type="molecule type" value="Genomic_DNA"/>
</dbReference>
<feature type="region of interest" description="Disordered" evidence="1">
    <location>
        <begin position="122"/>
        <end position="148"/>
    </location>
</feature>
<gene>
    <name evidence="3" type="ORF">HPB51_004151</name>
</gene>
<reference evidence="3" key="1">
    <citation type="journal article" date="2020" name="Cell">
        <title>Large-Scale Comparative Analyses of Tick Genomes Elucidate Their Genetic Diversity and Vector Capacities.</title>
        <authorList>
            <consortium name="Tick Genome and Microbiome Consortium (TIGMIC)"/>
            <person name="Jia N."/>
            <person name="Wang J."/>
            <person name="Shi W."/>
            <person name="Du L."/>
            <person name="Sun Y."/>
            <person name="Zhan W."/>
            <person name="Jiang J.F."/>
            <person name="Wang Q."/>
            <person name="Zhang B."/>
            <person name="Ji P."/>
            <person name="Bell-Sakyi L."/>
            <person name="Cui X.M."/>
            <person name="Yuan T.T."/>
            <person name="Jiang B.G."/>
            <person name="Yang W.F."/>
            <person name="Lam T.T."/>
            <person name="Chang Q.C."/>
            <person name="Ding S.J."/>
            <person name="Wang X.J."/>
            <person name="Zhu J.G."/>
            <person name="Ruan X.D."/>
            <person name="Zhao L."/>
            <person name="Wei J.T."/>
            <person name="Ye R.Z."/>
            <person name="Que T.C."/>
            <person name="Du C.H."/>
            <person name="Zhou Y.H."/>
            <person name="Cheng J.X."/>
            <person name="Dai P.F."/>
            <person name="Guo W.B."/>
            <person name="Han X.H."/>
            <person name="Huang E.J."/>
            <person name="Li L.F."/>
            <person name="Wei W."/>
            <person name="Gao Y.C."/>
            <person name="Liu J.Z."/>
            <person name="Shao H.Z."/>
            <person name="Wang X."/>
            <person name="Wang C.C."/>
            <person name="Yang T.C."/>
            <person name="Huo Q.B."/>
            <person name="Li W."/>
            <person name="Chen H.Y."/>
            <person name="Chen S.E."/>
            <person name="Zhou L.G."/>
            <person name="Ni X.B."/>
            <person name="Tian J.H."/>
            <person name="Sheng Y."/>
            <person name="Liu T."/>
            <person name="Pan Y.S."/>
            <person name="Xia L.Y."/>
            <person name="Li J."/>
            <person name="Zhao F."/>
            <person name="Cao W.C."/>
        </authorList>
    </citation>
    <scope>NUCLEOTIDE SEQUENCE</scope>
    <source>
        <strain evidence="3">Rmic-2018</strain>
    </source>
</reference>
<protein>
    <recommendedName>
        <fullName evidence="2">Ig-like domain-containing protein</fullName>
    </recommendedName>
</protein>
<dbReference type="InterPro" id="IPR013783">
    <property type="entry name" value="Ig-like_fold"/>
</dbReference>
<dbReference type="AlphaFoldDB" id="A0A9J6DT34"/>
<dbReference type="Proteomes" id="UP000821866">
    <property type="component" value="Unassembled WGS sequence"/>
</dbReference>
<evidence type="ECO:0000313" key="4">
    <source>
        <dbReference type="Proteomes" id="UP000821866"/>
    </source>
</evidence>
<organism evidence="3 4">
    <name type="scientific">Rhipicephalus microplus</name>
    <name type="common">Cattle tick</name>
    <name type="synonym">Boophilus microplus</name>
    <dbReference type="NCBI Taxonomy" id="6941"/>
    <lineage>
        <taxon>Eukaryota</taxon>
        <taxon>Metazoa</taxon>
        <taxon>Ecdysozoa</taxon>
        <taxon>Arthropoda</taxon>
        <taxon>Chelicerata</taxon>
        <taxon>Arachnida</taxon>
        <taxon>Acari</taxon>
        <taxon>Parasitiformes</taxon>
        <taxon>Ixodida</taxon>
        <taxon>Ixodoidea</taxon>
        <taxon>Ixodidae</taxon>
        <taxon>Rhipicephalinae</taxon>
        <taxon>Rhipicephalus</taxon>
        <taxon>Boophilus</taxon>
    </lineage>
</organism>